<protein>
    <submittedName>
        <fullName evidence="2">Uncharacterized protein</fullName>
    </submittedName>
</protein>
<organism evidence="2">
    <name type="scientific">Strombidium rassoulzadegani</name>
    <dbReference type="NCBI Taxonomy" id="1082188"/>
    <lineage>
        <taxon>Eukaryota</taxon>
        <taxon>Sar</taxon>
        <taxon>Alveolata</taxon>
        <taxon>Ciliophora</taxon>
        <taxon>Intramacronucleata</taxon>
        <taxon>Spirotrichea</taxon>
        <taxon>Oligotrichia</taxon>
        <taxon>Strombidiidae</taxon>
        <taxon>Strombidium</taxon>
    </lineage>
</organism>
<feature type="region of interest" description="Disordered" evidence="1">
    <location>
        <begin position="168"/>
        <end position="287"/>
    </location>
</feature>
<accession>A0A7S3CJN7</accession>
<gene>
    <name evidence="2" type="ORF">SRAS04492_LOCUS1754</name>
</gene>
<evidence type="ECO:0000313" key="2">
    <source>
        <dbReference type="EMBL" id="CAE0229968.1"/>
    </source>
</evidence>
<name>A0A7S3CJN7_9SPIT</name>
<dbReference type="PANTHER" id="PTHR12048:SF0">
    <property type="entry name" value="CCAAT_ENHANCER-BINDING PROTEIN ZETA"/>
    <property type="match status" value="1"/>
</dbReference>
<feature type="compositionally biased region" description="Acidic residues" evidence="1">
    <location>
        <begin position="177"/>
        <end position="228"/>
    </location>
</feature>
<feature type="region of interest" description="Disordered" evidence="1">
    <location>
        <begin position="302"/>
        <end position="346"/>
    </location>
</feature>
<feature type="compositionally biased region" description="Acidic residues" evidence="1">
    <location>
        <begin position="126"/>
        <end position="136"/>
    </location>
</feature>
<dbReference type="AlphaFoldDB" id="A0A7S3CJN7"/>
<feature type="compositionally biased region" description="Acidic residues" evidence="1">
    <location>
        <begin position="240"/>
        <end position="266"/>
    </location>
</feature>
<feature type="compositionally biased region" description="Low complexity" evidence="1">
    <location>
        <begin position="322"/>
        <end position="335"/>
    </location>
</feature>
<dbReference type="EMBL" id="HBIA01003430">
    <property type="protein sequence ID" value="CAE0229968.1"/>
    <property type="molecule type" value="Transcribed_RNA"/>
</dbReference>
<feature type="region of interest" description="Disordered" evidence="1">
    <location>
        <begin position="121"/>
        <end position="142"/>
    </location>
</feature>
<sequence>MYSNADSQPLFELATLSTHCHPTVRMWAQQLLDHQTIAVEYGGDPLLDFALSNFLDRIAYKEPKSQEKLAKFRNNLNKSVKMSAYEKPVNVYDFKQGERPDVQRVEEEFMYKYLTQHERKQKAAEEAESDDDFEEVLDGKDKMKDDISDAEMEAFAEAEILKEMKRLQSGAGPAVLSDEEDVDVSYSDDQDEASQDENENGQYLDDSEEVGEAGDSEEFFSDQDELEDLGGLSDQKAGGEGEEDDSEDLDLGAVDDYDDEEEEEEEAQKPAKKGQKGKKKAEDDDRGFASYEDFAHLLEEGAEGEIQASKQNKFLKKRSFMSQSRGGAGRSSHSRGGSRGNFKRRK</sequence>
<dbReference type="InterPro" id="IPR040155">
    <property type="entry name" value="CEBPZ/Mak21-like"/>
</dbReference>
<dbReference type="PANTHER" id="PTHR12048">
    <property type="entry name" value="CCAAT-BINDING FACTOR-RELATED"/>
    <property type="match status" value="1"/>
</dbReference>
<evidence type="ECO:0000256" key="1">
    <source>
        <dbReference type="SAM" id="MobiDB-lite"/>
    </source>
</evidence>
<dbReference type="GO" id="GO:0005634">
    <property type="term" value="C:nucleus"/>
    <property type="evidence" value="ECO:0007669"/>
    <property type="project" value="TreeGrafter"/>
</dbReference>
<reference evidence="2" key="1">
    <citation type="submission" date="2021-01" db="EMBL/GenBank/DDBJ databases">
        <authorList>
            <person name="Corre E."/>
            <person name="Pelletier E."/>
            <person name="Niang G."/>
            <person name="Scheremetjew M."/>
            <person name="Finn R."/>
            <person name="Kale V."/>
            <person name="Holt S."/>
            <person name="Cochrane G."/>
            <person name="Meng A."/>
            <person name="Brown T."/>
            <person name="Cohen L."/>
        </authorList>
    </citation>
    <scope>NUCLEOTIDE SEQUENCE</scope>
    <source>
        <strain evidence="2">Ras09</strain>
    </source>
</reference>
<feature type="compositionally biased region" description="Basic residues" evidence="1">
    <location>
        <begin position="270"/>
        <end position="279"/>
    </location>
</feature>
<proteinExistence type="predicted"/>